<reference evidence="8 9" key="1">
    <citation type="submission" date="2024-06" db="EMBL/GenBank/DDBJ databases">
        <title>The Natural Products Discovery Center: Release of the First 8490 Sequenced Strains for Exploring Actinobacteria Biosynthetic Diversity.</title>
        <authorList>
            <person name="Kalkreuter E."/>
            <person name="Kautsar S.A."/>
            <person name="Yang D."/>
            <person name="Bader C.D."/>
            <person name="Teijaro C.N."/>
            <person name="Fluegel L."/>
            <person name="Davis C.M."/>
            <person name="Simpson J.R."/>
            <person name="Lauterbach L."/>
            <person name="Steele A.D."/>
            <person name="Gui C."/>
            <person name="Meng S."/>
            <person name="Li G."/>
            <person name="Viehrig K."/>
            <person name="Ye F."/>
            <person name="Su P."/>
            <person name="Kiefer A.F."/>
            <person name="Nichols A."/>
            <person name="Cepeda A.J."/>
            <person name="Yan W."/>
            <person name="Fan B."/>
            <person name="Jiang Y."/>
            <person name="Adhikari A."/>
            <person name="Zheng C.-J."/>
            <person name="Schuster L."/>
            <person name="Cowan T.M."/>
            <person name="Smanski M.J."/>
            <person name="Chevrette M.G."/>
            <person name="De Carvalho L.P.S."/>
            <person name="Shen B."/>
        </authorList>
    </citation>
    <scope>NUCLEOTIDE SEQUENCE [LARGE SCALE GENOMIC DNA]</scope>
    <source>
        <strain evidence="8 9">NPDC050403</strain>
    </source>
</reference>
<evidence type="ECO:0000256" key="5">
    <source>
        <dbReference type="ARBA" id="ARBA00023004"/>
    </source>
</evidence>
<dbReference type="InterPro" id="IPR051269">
    <property type="entry name" value="Fe-S_cluster_ET"/>
</dbReference>
<dbReference type="Gene3D" id="3.30.70.20">
    <property type="match status" value="1"/>
</dbReference>
<evidence type="ECO:0000256" key="6">
    <source>
        <dbReference type="ARBA" id="ARBA00023014"/>
    </source>
</evidence>
<comment type="caution">
    <text evidence="8">The sequence shown here is derived from an EMBL/GenBank/DDBJ whole genome shotgun (WGS) entry which is preliminary data.</text>
</comment>
<dbReference type="EMBL" id="JBFAKC010000004">
    <property type="protein sequence ID" value="MEV0707927.1"/>
    <property type="molecule type" value="Genomic_DNA"/>
</dbReference>
<evidence type="ECO:0000313" key="9">
    <source>
        <dbReference type="Proteomes" id="UP001551695"/>
    </source>
</evidence>
<keyword evidence="9" id="KW-1185">Reference proteome</keyword>
<gene>
    <name evidence="8" type="ORF">AB0I48_10215</name>
</gene>
<keyword evidence="5" id="KW-0408">Iron</keyword>
<evidence type="ECO:0000256" key="7">
    <source>
        <dbReference type="ARBA" id="ARBA00023291"/>
    </source>
</evidence>
<dbReference type="RefSeq" id="WP_109525841.1">
    <property type="nucleotide sequence ID" value="NZ_JBFAKC010000004.1"/>
</dbReference>
<proteinExistence type="predicted"/>
<keyword evidence="3" id="KW-0479">Metal-binding</keyword>
<organism evidence="8 9">
    <name type="scientific">Nocardia aurea</name>
    <dbReference type="NCBI Taxonomy" id="2144174"/>
    <lineage>
        <taxon>Bacteria</taxon>
        <taxon>Bacillati</taxon>
        <taxon>Actinomycetota</taxon>
        <taxon>Actinomycetes</taxon>
        <taxon>Mycobacteriales</taxon>
        <taxon>Nocardiaceae</taxon>
        <taxon>Nocardia</taxon>
    </lineage>
</organism>
<evidence type="ECO:0000313" key="8">
    <source>
        <dbReference type="EMBL" id="MEV0707927.1"/>
    </source>
</evidence>
<keyword evidence="4" id="KW-0249">Electron transport</keyword>
<dbReference type="PANTHER" id="PTHR36923">
    <property type="entry name" value="FERREDOXIN"/>
    <property type="match status" value="1"/>
</dbReference>
<name>A0ABV3FR72_9NOCA</name>
<dbReference type="PANTHER" id="PTHR36923:SF3">
    <property type="entry name" value="FERREDOXIN"/>
    <property type="match status" value="1"/>
</dbReference>
<keyword evidence="6" id="KW-0411">Iron-sulfur</keyword>
<accession>A0ABV3FR72</accession>
<dbReference type="Pfam" id="PF13370">
    <property type="entry name" value="Fer4_13"/>
    <property type="match status" value="1"/>
</dbReference>
<evidence type="ECO:0000256" key="1">
    <source>
        <dbReference type="ARBA" id="ARBA00001927"/>
    </source>
</evidence>
<protein>
    <submittedName>
        <fullName evidence="8">Ferredoxin</fullName>
    </submittedName>
</protein>
<keyword evidence="2" id="KW-0813">Transport</keyword>
<comment type="cofactor">
    <cofactor evidence="1">
        <name>[3Fe-4S] cluster</name>
        <dbReference type="ChEBI" id="CHEBI:21137"/>
    </cofactor>
</comment>
<dbReference type="Proteomes" id="UP001551695">
    <property type="component" value="Unassembled WGS sequence"/>
</dbReference>
<keyword evidence="7" id="KW-0003">3Fe-4S</keyword>
<evidence type="ECO:0000256" key="3">
    <source>
        <dbReference type="ARBA" id="ARBA00022723"/>
    </source>
</evidence>
<evidence type="ECO:0000256" key="2">
    <source>
        <dbReference type="ARBA" id="ARBA00022448"/>
    </source>
</evidence>
<sequence>MYIDADPGLCIGSGQCARLLPRHFAQDEDSGTVVVVDAEVNSADPAVRARLVEVRDSCPVAAIEFATTGERNGK</sequence>
<evidence type="ECO:0000256" key="4">
    <source>
        <dbReference type="ARBA" id="ARBA00022982"/>
    </source>
</evidence>
<dbReference type="SUPFAM" id="SSF54862">
    <property type="entry name" value="4Fe-4S ferredoxins"/>
    <property type="match status" value="1"/>
</dbReference>